<sequence length="267" mass="29205">MEKKGKFVRMSLVEFTGWLNANRFDRQIGVIQNHHTYIPGYAHFKGNNHIALCESMERSHLERGFAEIAQNLTVFPDGDVVLCRSFNTIPAGIKGANQNGLCIENLGNFDLGGDVMSDAQRKAIVTVNARLLMRFGLPCDTDHVVYHHWWDLNSGQRTNGSGNTKTCPGTAFFGGNSVAAAQAGFLPLIAAAMGAATNPPAPPQAQFQGEVNTPSLRIRDKPGVDGTQLGAVANGALLAIYEVRNGWYRIHPTAQRWVSGRYVIKRE</sequence>
<dbReference type="InterPro" id="IPR002502">
    <property type="entry name" value="Amidase_domain"/>
</dbReference>
<evidence type="ECO:0008006" key="4">
    <source>
        <dbReference type="Google" id="ProtNLM"/>
    </source>
</evidence>
<dbReference type="KEGG" id="dar:Daro_4072"/>
<feature type="domain" description="SH3b" evidence="2">
    <location>
        <begin position="215"/>
        <end position="263"/>
    </location>
</feature>
<dbReference type="Pfam" id="PF08239">
    <property type="entry name" value="SH3_3"/>
    <property type="match status" value="1"/>
</dbReference>
<evidence type="ECO:0000259" key="1">
    <source>
        <dbReference type="Pfam" id="PF01510"/>
    </source>
</evidence>
<dbReference type="STRING" id="159087.Daro_4072"/>
<dbReference type="EMBL" id="CP000089">
    <property type="protein sequence ID" value="AAZ48798.1"/>
    <property type="molecule type" value="Genomic_DNA"/>
</dbReference>
<organism evidence="3">
    <name type="scientific">Dechloromonas aromatica (strain RCB)</name>
    <dbReference type="NCBI Taxonomy" id="159087"/>
    <lineage>
        <taxon>Bacteria</taxon>
        <taxon>Pseudomonadati</taxon>
        <taxon>Pseudomonadota</taxon>
        <taxon>Betaproteobacteria</taxon>
        <taxon>Rhodocyclales</taxon>
        <taxon>Azonexaceae</taxon>
        <taxon>Dechloromonas</taxon>
    </lineage>
</organism>
<proteinExistence type="predicted"/>
<dbReference type="SUPFAM" id="SSF55846">
    <property type="entry name" value="N-acetylmuramoyl-L-alanine amidase-like"/>
    <property type="match status" value="1"/>
</dbReference>
<dbReference type="HOGENOM" id="CLU_1033502_0_0_4"/>
<dbReference type="Gene3D" id="3.40.80.10">
    <property type="entry name" value="Peptidoglycan recognition protein-like"/>
    <property type="match status" value="1"/>
</dbReference>
<dbReference type="OrthoDB" id="1491023at2"/>
<evidence type="ECO:0000259" key="2">
    <source>
        <dbReference type="Pfam" id="PF08239"/>
    </source>
</evidence>
<accession>Q478D3</accession>
<dbReference type="GO" id="GO:0008745">
    <property type="term" value="F:N-acetylmuramoyl-L-alanine amidase activity"/>
    <property type="evidence" value="ECO:0007669"/>
    <property type="project" value="InterPro"/>
</dbReference>
<gene>
    <name evidence="3" type="ordered locus">Daro_4072</name>
</gene>
<name>Q478D3_DECAR</name>
<dbReference type="Pfam" id="PF01510">
    <property type="entry name" value="Amidase_2"/>
    <property type="match status" value="1"/>
</dbReference>
<dbReference type="eggNOG" id="COG3103">
    <property type="taxonomic scope" value="Bacteria"/>
</dbReference>
<dbReference type="GO" id="GO:0009253">
    <property type="term" value="P:peptidoglycan catabolic process"/>
    <property type="evidence" value="ECO:0007669"/>
    <property type="project" value="InterPro"/>
</dbReference>
<protein>
    <recommendedName>
        <fullName evidence="4">N-acetylmuramoyl-L-alanine amidase, family 2</fullName>
    </recommendedName>
</protein>
<reference evidence="3" key="1">
    <citation type="submission" date="2005-08" db="EMBL/GenBank/DDBJ databases">
        <title>Complete sequence of Dechloromonas aromatica RCB.</title>
        <authorList>
            <person name="Salinero K.K."/>
            <person name="Copeland A."/>
            <person name="Lucas S."/>
            <person name="Lapidus A."/>
            <person name="Barry K."/>
            <person name="Detter J.C."/>
            <person name="Glavina T."/>
            <person name="Hammon N."/>
            <person name="Israni S."/>
            <person name="Pitluck S."/>
            <person name="Di Bartolo G."/>
            <person name="Trong S."/>
            <person name="Schmutz J."/>
            <person name="Larimer F."/>
            <person name="Land M."/>
            <person name="Ivanova N."/>
            <person name="Richardson P."/>
        </authorList>
    </citation>
    <scope>NUCLEOTIDE SEQUENCE</scope>
    <source>
        <strain evidence="3">RCB</strain>
    </source>
</reference>
<dbReference type="InterPro" id="IPR003646">
    <property type="entry name" value="SH3-like_bac-type"/>
</dbReference>
<evidence type="ECO:0000313" key="3">
    <source>
        <dbReference type="EMBL" id="AAZ48798.1"/>
    </source>
</evidence>
<dbReference type="InterPro" id="IPR036505">
    <property type="entry name" value="Amidase/PGRP_sf"/>
</dbReference>
<feature type="domain" description="N-acetylmuramoyl-L-alanine amidase" evidence="1">
    <location>
        <begin position="26"/>
        <end position="169"/>
    </location>
</feature>
<dbReference type="Gene3D" id="2.30.30.40">
    <property type="entry name" value="SH3 Domains"/>
    <property type="match status" value="1"/>
</dbReference>
<dbReference type="AlphaFoldDB" id="Q478D3"/>